<dbReference type="PANTHER" id="PTHR34379:SF15">
    <property type="entry name" value="PROTEIN, PUTATIVE-RELATED"/>
    <property type="match status" value="1"/>
</dbReference>
<dbReference type="Gramene" id="MELO3C013553.2.1">
    <property type="protein sequence ID" value="MELO3C013553.2.1"/>
    <property type="gene ID" value="MELO3C013553.2"/>
</dbReference>
<evidence type="ECO:0000313" key="3">
    <source>
        <dbReference type="RefSeq" id="XP_008448227.2"/>
    </source>
</evidence>
<keyword evidence="1" id="KW-0812">Transmembrane</keyword>
<dbReference type="Proteomes" id="UP001652600">
    <property type="component" value="Chromosome 11"/>
</dbReference>
<evidence type="ECO:0000256" key="1">
    <source>
        <dbReference type="SAM" id="Phobius"/>
    </source>
</evidence>
<dbReference type="KEGG" id="cmo:103490482"/>
<organism evidence="2 3">
    <name type="scientific">Cucumis melo</name>
    <name type="common">Muskmelon</name>
    <dbReference type="NCBI Taxonomy" id="3656"/>
    <lineage>
        <taxon>Eukaryota</taxon>
        <taxon>Viridiplantae</taxon>
        <taxon>Streptophyta</taxon>
        <taxon>Embryophyta</taxon>
        <taxon>Tracheophyta</taxon>
        <taxon>Spermatophyta</taxon>
        <taxon>Magnoliopsida</taxon>
        <taxon>eudicotyledons</taxon>
        <taxon>Gunneridae</taxon>
        <taxon>Pentapetalae</taxon>
        <taxon>rosids</taxon>
        <taxon>fabids</taxon>
        <taxon>Cucurbitales</taxon>
        <taxon>Cucurbitaceae</taxon>
        <taxon>Benincaseae</taxon>
        <taxon>Cucumis</taxon>
    </lineage>
</organism>
<keyword evidence="1" id="KW-1133">Transmembrane helix</keyword>
<proteinExistence type="predicted"/>
<accession>A0A1S3BK26</accession>
<reference evidence="3" key="1">
    <citation type="submission" date="2025-08" db="UniProtKB">
        <authorList>
            <consortium name="RefSeq"/>
        </authorList>
    </citation>
    <scope>IDENTIFICATION</scope>
    <source>
        <tissue evidence="3">Stem</tissue>
    </source>
</reference>
<name>A0A1S3BK26_CUCME</name>
<dbReference type="InParanoid" id="A0A1S3BK26"/>
<keyword evidence="2" id="KW-1185">Reference proteome</keyword>
<keyword evidence="1" id="KW-0472">Membrane</keyword>
<evidence type="ECO:0000313" key="2">
    <source>
        <dbReference type="Proteomes" id="UP001652600"/>
    </source>
</evidence>
<dbReference type="PANTHER" id="PTHR34379">
    <property type="entry name" value="OS07G0553800 PROTEIN"/>
    <property type="match status" value="1"/>
</dbReference>
<dbReference type="AlphaFoldDB" id="A0A1S3BK26"/>
<sequence>MGTVRHTKPTTTTLAAFLDLEDQQTQSCPNCRCSRNSAISLPPKPALSRTARAIVFGTILIKRVRERKTHRQPKYDGRKRSLLLDSVRVPVKENRESVKRELDGIYQENREIPLSSGSIQSFSISISEPKISNKKTGCGNEAIGVKQREVERSRRSCYAFNSSVRLLMVSLGVTVMQGRVLGILITSISVYFFAWMQMEDCWLKNKATKFMENRENRH</sequence>
<gene>
    <name evidence="3" type="primary">LOC103490482</name>
</gene>
<dbReference type="RefSeq" id="XP_008448227.2">
    <property type="nucleotide sequence ID" value="XM_008450005.3"/>
</dbReference>
<protein>
    <submittedName>
        <fullName evidence="3">Uncharacterized protein LOC103490482</fullName>
    </submittedName>
</protein>
<dbReference type="GeneID" id="103490482"/>
<dbReference type="InterPro" id="IPR040411">
    <property type="entry name" value="At5g23160-like"/>
</dbReference>
<feature type="transmembrane region" description="Helical" evidence="1">
    <location>
        <begin position="180"/>
        <end position="196"/>
    </location>
</feature>